<protein>
    <recommendedName>
        <fullName evidence="10">Magnesium transporter</fullName>
    </recommendedName>
</protein>
<gene>
    <name evidence="8" type="ORF">AOQ84DRAFT_8382</name>
</gene>
<dbReference type="PANTHER" id="PTHR28144:SF1">
    <property type="entry name" value="ER MEMBRANE PROTEIN COMPLEX SUBUNIT 5"/>
    <property type="match status" value="1"/>
</dbReference>
<comment type="subcellular location">
    <subcellularLocation>
        <location evidence="1">Endomembrane system</location>
        <topology evidence="1">Multi-pass membrane protein</topology>
    </subcellularLocation>
</comment>
<dbReference type="Pfam" id="PF10270">
    <property type="entry name" value="MMgT"/>
    <property type="match status" value="1"/>
</dbReference>
<dbReference type="OrthoDB" id="44756at2759"/>
<reference evidence="8 9" key="1">
    <citation type="journal article" date="2016" name="Nat. Commun.">
        <title>Ectomycorrhizal ecology is imprinted in the genome of the dominant symbiotic fungus Cenococcum geophilum.</title>
        <authorList>
            <consortium name="DOE Joint Genome Institute"/>
            <person name="Peter M."/>
            <person name="Kohler A."/>
            <person name="Ohm R.A."/>
            <person name="Kuo A."/>
            <person name="Krutzmann J."/>
            <person name="Morin E."/>
            <person name="Arend M."/>
            <person name="Barry K.W."/>
            <person name="Binder M."/>
            <person name="Choi C."/>
            <person name="Clum A."/>
            <person name="Copeland A."/>
            <person name="Grisel N."/>
            <person name="Haridas S."/>
            <person name="Kipfer T."/>
            <person name="LaButti K."/>
            <person name="Lindquist E."/>
            <person name="Lipzen A."/>
            <person name="Maire R."/>
            <person name="Meier B."/>
            <person name="Mihaltcheva S."/>
            <person name="Molinier V."/>
            <person name="Murat C."/>
            <person name="Poggeler S."/>
            <person name="Quandt C.A."/>
            <person name="Sperisen C."/>
            <person name="Tritt A."/>
            <person name="Tisserant E."/>
            <person name="Crous P.W."/>
            <person name="Henrissat B."/>
            <person name="Nehls U."/>
            <person name="Egli S."/>
            <person name="Spatafora J.W."/>
            <person name="Grigoriev I.V."/>
            <person name="Martin F.M."/>
        </authorList>
    </citation>
    <scope>NUCLEOTIDE SEQUENCE [LARGE SCALE GENOMIC DNA]</scope>
    <source>
        <strain evidence="8 9">CBS 207.34</strain>
    </source>
</reference>
<comment type="similarity">
    <text evidence="2">Belongs to the membrane magnesium transporter (TC 1.A.67) family.</text>
</comment>
<proteinExistence type="inferred from homology"/>
<evidence type="ECO:0000256" key="5">
    <source>
        <dbReference type="ARBA" id="ARBA00023136"/>
    </source>
</evidence>
<name>A0A8E2JUC0_9PEZI</name>
<dbReference type="GO" id="GO:0034975">
    <property type="term" value="P:protein folding in endoplasmic reticulum"/>
    <property type="evidence" value="ECO:0007669"/>
    <property type="project" value="TreeGrafter"/>
</dbReference>
<organism evidence="8 9">
    <name type="scientific">Glonium stellatum</name>
    <dbReference type="NCBI Taxonomy" id="574774"/>
    <lineage>
        <taxon>Eukaryota</taxon>
        <taxon>Fungi</taxon>
        <taxon>Dikarya</taxon>
        <taxon>Ascomycota</taxon>
        <taxon>Pezizomycotina</taxon>
        <taxon>Dothideomycetes</taxon>
        <taxon>Pleosporomycetidae</taxon>
        <taxon>Gloniales</taxon>
        <taxon>Gloniaceae</taxon>
        <taxon>Glonium</taxon>
    </lineage>
</organism>
<evidence type="ECO:0000256" key="3">
    <source>
        <dbReference type="ARBA" id="ARBA00022692"/>
    </source>
</evidence>
<dbReference type="EMBL" id="KV749323">
    <property type="protein sequence ID" value="OCL09980.1"/>
    <property type="molecule type" value="Genomic_DNA"/>
</dbReference>
<dbReference type="InterPro" id="IPR053279">
    <property type="entry name" value="EMC_subunit"/>
</dbReference>
<evidence type="ECO:0000256" key="2">
    <source>
        <dbReference type="ARBA" id="ARBA00006109"/>
    </source>
</evidence>
<keyword evidence="3" id="KW-0812">Transmembrane</keyword>
<keyword evidence="9" id="KW-1185">Reference proteome</keyword>
<feature type="region of interest" description="Disordered" evidence="6">
    <location>
        <begin position="80"/>
        <end position="100"/>
    </location>
</feature>
<feature type="signal peptide" evidence="7">
    <location>
        <begin position="1"/>
        <end position="22"/>
    </location>
</feature>
<dbReference type="PANTHER" id="PTHR28144">
    <property type="entry name" value="ER MEMBRANE PROTEIN COMPLEX SUBUNIT 5"/>
    <property type="match status" value="1"/>
</dbReference>
<evidence type="ECO:0000313" key="9">
    <source>
        <dbReference type="Proteomes" id="UP000250140"/>
    </source>
</evidence>
<feature type="chain" id="PRO_5034943688" description="Magnesium transporter" evidence="7">
    <location>
        <begin position="23"/>
        <end position="126"/>
    </location>
</feature>
<evidence type="ECO:0000256" key="1">
    <source>
        <dbReference type="ARBA" id="ARBA00004127"/>
    </source>
</evidence>
<evidence type="ECO:0000256" key="7">
    <source>
        <dbReference type="SAM" id="SignalP"/>
    </source>
</evidence>
<dbReference type="Proteomes" id="UP000250140">
    <property type="component" value="Unassembled WGS sequence"/>
</dbReference>
<evidence type="ECO:0000256" key="4">
    <source>
        <dbReference type="ARBA" id="ARBA00022989"/>
    </source>
</evidence>
<accession>A0A8E2JUC0</accession>
<evidence type="ECO:0008006" key="10">
    <source>
        <dbReference type="Google" id="ProtNLM"/>
    </source>
</evidence>
<dbReference type="InterPro" id="IPR018937">
    <property type="entry name" value="MMgT"/>
</dbReference>
<dbReference type="GO" id="GO:0072546">
    <property type="term" value="C:EMC complex"/>
    <property type="evidence" value="ECO:0007669"/>
    <property type="project" value="TreeGrafter"/>
</dbReference>
<feature type="compositionally biased region" description="Basic and acidic residues" evidence="6">
    <location>
        <begin position="80"/>
        <end position="89"/>
    </location>
</feature>
<keyword evidence="7" id="KW-0732">Signal</keyword>
<sequence length="126" mass="13775">MPLLPTALNSLGLILLTHAVYSAHEHSSLHSAHSISSSTAQQLPLDIVLELLASVLIVCIGVVQAAPALKPIRWSEWAGKVERDERRSPGDGNGNPFRGLEERRGFLDVRGMRKEFADWVREGAKG</sequence>
<evidence type="ECO:0000256" key="6">
    <source>
        <dbReference type="SAM" id="MobiDB-lite"/>
    </source>
</evidence>
<keyword evidence="5" id="KW-0472">Membrane</keyword>
<keyword evidence="4" id="KW-1133">Transmembrane helix</keyword>
<dbReference type="AlphaFoldDB" id="A0A8E2JUC0"/>
<evidence type="ECO:0000313" key="8">
    <source>
        <dbReference type="EMBL" id="OCL09980.1"/>
    </source>
</evidence>